<dbReference type="InterPro" id="IPR005814">
    <property type="entry name" value="Aminotrans_3"/>
</dbReference>
<keyword evidence="7 13" id="KW-0032">Aminotransferase</keyword>
<dbReference type="CDD" id="cd04301">
    <property type="entry name" value="NAT_SF"/>
    <property type="match status" value="1"/>
</dbReference>
<keyword evidence="10" id="KW-0012">Acyltransferase</keyword>
<sequence>MSVPVTLRRPTDGDGHDLHSLVARCQPLDPNSVYCNLLQCSDFADTAIAAQNPQGELVGFISGYRPPSRPDTLFVWQVAVDASMRGQGLALRMLLALTERVAGEGVRYLETTISPDNGPSQALFKRAFARLGVQHSTRTLFSRAEHFAGRHEDEVLYRAGPLRPIAGEGAAPGTTTRGDSMNIFELHESSVRSYCRSFPVVFKQAQGAELVTREGKRYIDFLAGAGTLNYGHNHPVLKQALIDYIAADGLTHGLDMYSDAKERFLETFDRLILTPRGMDGYLMQFTGPTGTNAVEAALKLARKVTGRNNVISFTNGFHGCSIGALAATGNGHHRGAAGVALSDVSRMPYANYFGEKVSTVAMMDKLLSDPSSGIDKPAAVIVEVVQGEGGLNAASADWVRKLEKLCRKHEMLLIVDDIQAGCGRTGTFFSFEEMGIRPDMITLSKSLSGFGLPFAMLLLRRELDQWSPGEHNGTFRGNNHAFVTAAAALEHFWQDDRFAMSVRAKGKRIADGMQRIIRRHGPDSLHLKGRGMMLGIGCPDGDTAAAVCRHAFENGLVIETSGAHSEVVKCLCPLVISDEQIDKALGILDRAFAAVMGEQATNQAS</sequence>
<dbReference type="SUPFAM" id="SSF53383">
    <property type="entry name" value="PLP-dependent transferases"/>
    <property type="match status" value="1"/>
</dbReference>
<comment type="similarity">
    <text evidence="3">Belongs to the class-III pyridoxal-phosphate-dependent aminotransferase family.</text>
</comment>
<evidence type="ECO:0000256" key="10">
    <source>
        <dbReference type="ARBA" id="ARBA00023315"/>
    </source>
</evidence>
<accession>A0A5R9Q9W3</accession>
<dbReference type="InterPro" id="IPR016181">
    <property type="entry name" value="Acyl_CoA_acyltransferase"/>
</dbReference>
<evidence type="ECO:0000256" key="1">
    <source>
        <dbReference type="ARBA" id="ARBA00001933"/>
    </source>
</evidence>
<dbReference type="Gene3D" id="3.40.630.30">
    <property type="match status" value="1"/>
</dbReference>
<dbReference type="InterPro" id="IPR000182">
    <property type="entry name" value="GNAT_dom"/>
</dbReference>
<evidence type="ECO:0000313" key="14">
    <source>
        <dbReference type="Proteomes" id="UP000306753"/>
    </source>
</evidence>
<dbReference type="GO" id="GO:0019491">
    <property type="term" value="P:ectoine biosynthetic process"/>
    <property type="evidence" value="ECO:0007669"/>
    <property type="project" value="UniProtKB-UniPathway"/>
</dbReference>
<dbReference type="GO" id="GO:0030170">
    <property type="term" value="F:pyridoxal phosphate binding"/>
    <property type="evidence" value="ECO:0007669"/>
    <property type="project" value="InterPro"/>
</dbReference>
<evidence type="ECO:0000256" key="11">
    <source>
        <dbReference type="ARBA" id="ARBA00048924"/>
    </source>
</evidence>
<dbReference type="InterPro" id="IPR015424">
    <property type="entry name" value="PyrdxlP-dep_Trfase"/>
</dbReference>
<dbReference type="NCBIfam" id="NF006733">
    <property type="entry name" value="PRK09264.1"/>
    <property type="match status" value="1"/>
</dbReference>
<dbReference type="Proteomes" id="UP000306753">
    <property type="component" value="Unassembled WGS sequence"/>
</dbReference>
<dbReference type="GO" id="GO:0047307">
    <property type="term" value="F:diaminobutyrate-pyruvate transaminase activity"/>
    <property type="evidence" value="ECO:0007669"/>
    <property type="project" value="InterPro"/>
</dbReference>
<evidence type="ECO:0000256" key="5">
    <source>
        <dbReference type="ARBA" id="ARBA00012355"/>
    </source>
</evidence>
<dbReference type="PROSITE" id="PS51186">
    <property type="entry name" value="GNAT"/>
    <property type="match status" value="1"/>
</dbReference>
<evidence type="ECO:0000256" key="9">
    <source>
        <dbReference type="ARBA" id="ARBA00022898"/>
    </source>
</evidence>
<comment type="caution">
    <text evidence="13">The sequence shown here is derived from an EMBL/GenBank/DDBJ whole genome shotgun (WGS) entry which is preliminary data.</text>
</comment>
<name>A0A5R9Q9W3_9GAMM</name>
<dbReference type="UniPathway" id="UPA00067">
    <property type="reaction ID" value="UER00122"/>
</dbReference>
<keyword evidence="8 13" id="KW-0808">Transferase</keyword>
<evidence type="ECO:0000256" key="2">
    <source>
        <dbReference type="ARBA" id="ARBA00004978"/>
    </source>
</evidence>
<dbReference type="InterPro" id="IPR004637">
    <property type="entry name" value="Dat"/>
</dbReference>
<keyword evidence="9" id="KW-0663">Pyridoxal phosphate</keyword>
<dbReference type="NCBIfam" id="TIGR02407">
    <property type="entry name" value="ectoine_ectB"/>
    <property type="match status" value="1"/>
</dbReference>
<dbReference type="Gene3D" id="3.40.640.10">
    <property type="entry name" value="Type I PLP-dependent aspartate aminotransferase-like (Major domain)"/>
    <property type="match status" value="1"/>
</dbReference>
<dbReference type="PANTHER" id="PTHR43552">
    <property type="entry name" value="DIAMINOBUTYRATE--2-OXOGLUTARATE AMINOTRANSFERASE"/>
    <property type="match status" value="1"/>
</dbReference>
<dbReference type="EC" id="2.3.1.178" evidence="5"/>
<protein>
    <recommendedName>
        <fullName evidence="6">L-2,4-diaminobutyric acid acetyltransferase</fullName>
        <ecNumber evidence="5">2.3.1.178</ecNumber>
    </recommendedName>
</protein>
<comment type="catalytic activity">
    <reaction evidence="11">
        <text>L-2,4-diaminobutanoate + acetyl-CoA = (2S)-4-acetamido-2-aminobutanoate + CoA + H(+)</text>
        <dbReference type="Rhea" id="RHEA:16901"/>
        <dbReference type="ChEBI" id="CHEBI:15378"/>
        <dbReference type="ChEBI" id="CHEBI:57287"/>
        <dbReference type="ChEBI" id="CHEBI:57288"/>
        <dbReference type="ChEBI" id="CHEBI:58761"/>
        <dbReference type="ChEBI" id="CHEBI:58929"/>
        <dbReference type="EC" id="2.3.1.178"/>
    </reaction>
</comment>
<dbReference type="PROSITE" id="PS00600">
    <property type="entry name" value="AA_TRANSFER_CLASS_3"/>
    <property type="match status" value="1"/>
</dbReference>
<dbReference type="NCBIfam" id="TIGR02406">
    <property type="entry name" value="ectoine_EctA"/>
    <property type="match status" value="1"/>
</dbReference>
<reference evidence="13 14" key="1">
    <citation type="journal article" date="2017" name="Eur. J. Clin. Microbiol. Infect. Dis.">
        <title>Uncommonly isolated clinical Pseudomonas: identification and phylogenetic assignation.</title>
        <authorList>
            <person name="Mulet M."/>
            <person name="Gomila M."/>
            <person name="Ramirez A."/>
            <person name="Cardew S."/>
            <person name="Moore E.R."/>
            <person name="Lalucat J."/>
            <person name="Garcia-Valdes E."/>
        </authorList>
    </citation>
    <scope>NUCLEOTIDE SEQUENCE [LARGE SCALE GENOMIC DNA]</scope>
    <source>
        <strain evidence="13 14">SD129</strain>
    </source>
</reference>
<dbReference type="Gene3D" id="3.90.1150.10">
    <property type="entry name" value="Aspartate Aminotransferase, domain 1"/>
    <property type="match status" value="1"/>
</dbReference>
<evidence type="ECO:0000313" key="13">
    <source>
        <dbReference type="EMBL" id="TLX61907.1"/>
    </source>
</evidence>
<comment type="cofactor">
    <cofactor evidence="1">
        <name>pyridoxal 5'-phosphate</name>
        <dbReference type="ChEBI" id="CHEBI:597326"/>
    </cofactor>
</comment>
<organism evidence="13 14">
    <name type="scientific">Stutzerimonas nosocomialis</name>
    <dbReference type="NCBI Taxonomy" id="1056496"/>
    <lineage>
        <taxon>Bacteria</taxon>
        <taxon>Pseudomonadati</taxon>
        <taxon>Pseudomonadota</taxon>
        <taxon>Gammaproteobacteria</taxon>
        <taxon>Pseudomonadales</taxon>
        <taxon>Pseudomonadaceae</taxon>
        <taxon>Stutzerimonas</taxon>
    </lineage>
</organism>
<comment type="pathway">
    <text evidence="2">Amine and polyamine biosynthesis; ectoine biosynthesis; L-ectoine from L-aspartate 4-semialdehyde: step 2/3.</text>
</comment>
<dbReference type="GO" id="GO:0033816">
    <property type="term" value="F:diaminobutyrate acetyltransferase activity"/>
    <property type="evidence" value="ECO:0007669"/>
    <property type="project" value="UniProtKB-EC"/>
</dbReference>
<dbReference type="PANTHER" id="PTHR43552:SF2">
    <property type="entry name" value="DIAMINOBUTYRATE--2-OXOGLUTARATE TRANSAMINASE"/>
    <property type="match status" value="1"/>
</dbReference>
<dbReference type="InterPro" id="IPR049704">
    <property type="entry name" value="Aminotrans_3_PPA_site"/>
</dbReference>
<feature type="domain" description="N-acetyltransferase" evidence="12">
    <location>
        <begin position="5"/>
        <end position="163"/>
    </location>
</feature>
<comment type="similarity">
    <text evidence="4">Belongs to the acetyltransferase family. EctA subfamily.</text>
</comment>
<dbReference type="InterPro" id="IPR015421">
    <property type="entry name" value="PyrdxlP-dep_Trfase_major"/>
</dbReference>
<dbReference type="InterPro" id="IPR012772">
    <property type="entry name" value="Ectoine_EctA"/>
</dbReference>
<dbReference type="AlphaFoldDB" id="A0A5R9Q9W3"/>
<evidence type="ECO:0000259" key="12">
    <source>
        <dbReference type="PROSITE" id="PS51186"/>
    </source>
</evidence>
<evidence type="ECO:0000256" key="8">
    <source>
        <dbReference type="ARBA" id="ARBA00022679"/>
    </source>
</evidence>
<evidence type="ECO:0000256" key="4">
    <source>
        <dbReference type="ARBA" id="ARBA00010712"/>
    </source>
</evidence>
<dbReference type="InterPro" id="IPR012773">
    <property type="entry name" value="Ectoine_EctB"/>
</dbReference>
<gene>
    <name evidence="13" type="ORF">DN820_19040</name>
</gene>
<dbReference type="InterPro" id="IPR015422">
    <property type="entry name" value="PyrdxlP-dep_Trfase_small"/>
</dbReference>
<dbReference type="CDD" id="cd00610">
    <property type="entry name" value="OAT_like"/>
    <property type="match status" value="1"/>
</dbReference>
<evidence type="ECO:0000256" key="6">
    <source>
        <dbReference type="ARBA" id="ARBA00017935"/>
    </source>
</evidence>
<dbReference type="NCBIfam" id="TIGR00709">
    <property type="entry name" value="dat"/>
    <property type="match status" value="1"/>
</dbReference>
<evidence type="ECO:0000256" key="3">
    <source>
        <dbReference type="ARBA" id="ARBA00008954"/>
    </source>
</evidence>
<dbReference type="Pfam" id="PF00583">
    <property type="entry name" value="Acetyltransf_1"/>
    <property type="match status" value="1"/>
</dbReference>
<evidence type="ECO:0000256" key="7">
    <source>
        <dbReference type="ARBA" id="ARBA00022576"/>
    </source>
</evidence>
<dbReference type="Pfam" id="PF00202">
    <property type="entry name" value="Aminotran_3"/>
    <property type="match status" value="1"/>
</dbReference>
<keyword evidence="14" id="KW-1185">Reference proteome</keyword>
<proteinExistence type="inferred from homology"/>
<dbReference type="EMBL" id="QLAG01000031">
    <property type="protein sequence ID" value="TLX61907.1"/>
    <property type="molecule type" value="Genomic_DNA"/>
</dbReference>
<dbReference type="SUPFAM" id="SSF55729">
    <property type="entry name" value="Acyl-CoA N-acyltransferases (Nat)"/>
    <property type="match status" value="1"/>
</dbReference>